<keyword evidence="6" id="KW-1185">Reference proteome</keyword>
<keyword evidence="2 3" id="KW-0238">DNA-binding</keyword>
<dbReference type="InterPro" id="IPR009057">
    <property type="entry name" value="Homeodomain-like_sf"/>
</dbReference>
<reference evidence="6" key="1">
    <citation type="journal article" date="2019" name="Int. J. Syst. Evol. Microbiol.">
        <title>The Global Catalogue of Microorganisms (GCM) 10K type strain sequencing project: providing services to taxonomists for standard genome sequencing and annotation.</title>
        <authorList>
            <consortium name="The Broad Institute Genomics Platform"/>
            <consortium name="The Broad Institute Genome Sequencing Center for Infectious Disease"/>
            <person name="Wu L."/>
            <person name="Ma J."/>
        </authorList>
    </citation>
    <scope>NUCLEOTIDE SEQUENCE [LARGE SCALE GENOMIC DNA]</scope>
    <source>
        <strain evidence="6">KCTC 13128</strain>
    </source>
</reference>
<feature type="domain" description="HTH tetR-type" evidence="4">
    <location>
        <begin position="10"/>
        <end position="70"/>
    </location>
</feature>
<dbReference type="PANTHER" id="PTHR43479">
    <property type="entry name" value="ACREF/ENVCD OPERON REPRESSOR-RELATED"/>
    <property type="match status" value="1"/>
</dbReference>
<evidence type="ECO:0000313" key="6">
    <source>
        <dbReference type="Proteomes" id="UP001595279"/>
    </source>
</evidence>
<evidence type="ECO:0000259" key="4">
    <source>
        <dbReference type="PROSITE" id="PS50977"/>
    </source>
</evidence>
<organism evidence="5 6">
    <name type="scientific">Virgibacillus xinjiangensis</name>
    <dbReference type="NCBI Taxonomy" id="393090"/>
    <lineage>
        <taxon>Bacteria</taxon>
        <taxon>Bacillati</taxon>
        <taxon>Bacillota</taxon>
        <taxon>Bacilli</taxon>
        <taxon>Bacillales</taxon>
        <taxon>Bacillaceae</taxon>
        <taxon>Virgibacillus</taxon>
    </lineage>
</organism>
<dbReference type="PROSITE" id="PS50977">
    <property type="entry name" value="HTH_TETR_2"/>
    <property type="match status" value="1"/>
</dbReference>
<dbReference type="InterPro" id="IPR039532">
    <property type="entry name" value="TetR_C_Firmicutes"/>
</dbReference>
<feature type="DNA-binding region" description="H-T-H motif" evidence="3">
    <location>
        <begin position="33"/>
        <end position="52"/>
    </location>
</feature>
<dbReference type="Proteomes" id="UP001595279">
    <property type="component" value="Unassembled WGS sequence"/>
</dbReference>
<dbReference type="InterPro" id="IPR001647">
    <property type="entry name" value="HTH_TetR"/>
</dbReference>
<evidence type="ECO:0000256" key="3">
    <source>
        <dbReference type="PROSITE-ProRule" id="PRU00335"/>
    </source>
</evidence>
<sequence length="196" mass="23144">MSEKLDRRKKYTRKVLKESLIELLAEKPMSEITVKKVCEVADINRSTFYTHYSDHYELLGKMEEEITEDMNTYLNSYSYAIEEESIQMTQKILEYITENKFMFQTLLKKDGAPTFEKRMMDVTHRFLVENWKSNNNDSEANVTYLSTFVISGAIHVIKDWIKDDMDQSPKEMAVLINNFINYGLSYLDGNERPRTK</sequence>
<dbReference type="EMBL" id="JBHRSA010000043">
    <property type="protein sequence ID" value="MFC3040871.1"/>
    <property type="molecule type" value="Genomic_DNA"/>
</dbReference>
<dbReference type="PANTHER" id="PTHR43479:SF7">
    <property type="entry name" value="TETR-FAMILY TRANSCRIPTIONAL REGULATOR"/>
    <property type="match status" value="1"/>
</dbReference>
<dbReference type="InterPro" id="IPR050624">
    <property type="entry name" value="HTH-type_Tx_Regulator"/>
</dbReference>
<keyword evidence="1" id="KW-0678">Repressor</keyword>
<protein>
    <submittedName>
        <fullName evidence="5">TetR/AcrR family transcriptional regulator</fullName>
    </submittedName>
</protein>
<proteinExistence type="predicted"/>
<gene>
    <name evidence="5" type="ORF">ACFOGI_11485</name>
</gene>
<dbReference type="RefSeq" id="WP_390272568.1">
    <property type="nucleotide sequence ID" value="NZ_JBHRSA010000043.1"/>
</dbReference>
<dbReference type="Pfam" id="PF14278">
    <property type="entry name" value="TetR_C_8"/>
    <property type="match status" value="1"/>
</dbReference>
<name>A0ABV7CWL4_9BACI</name>
<evidence type="ECO:0000256" key="2">
    <source>
        <dbReference type="ARBA" id="ARBA00023125"/>
    </source>
</evidence>
<evidence type="ECO:0000313" key="5">
    <source>
        <dbReference type="EMBL" id="MFC3040871.1"/>
    </source>
</evidence>
<accession>A0ABV7CWL4</accession>
<comment type="caution">
    <text evidence="5">The sequence shown here is derived from an EMBL/GenBank/DDBJ whole genome shotgun (WGS) entry which is preliminary data.</text>
</comment>
<dbReference type="Gene3D" id="1.10.357.10">
    <property type="entry name" value="Tetracycline Repressor, domain 2"/>
    <property type="match status" value="1"/>
</dbReference>
<evidence type="ECO:0000256" key="1">
    <source>
        <dbReference type="ARBA" id="ARBA00022491"/>
    </source>
</evidence>
<dbReference type="SUPFAM" id="SSF46689">
    <property type="entry name" value="Homeodomain-like"/>
    <property type="match status" value="1"/>
</dbReference>